<dbReference type="GO" id="GO:0001517">
    <property type="term" value="F:N-acetylglucosamine 6-O-sulfotransferase activity"/>
    <property type="evidence" value="ECO:0007669"/>
    <property type="project" value="TreeGrafter"/>
</dbReference>
<dbReference type="Pfam" id="PF13469">
    <property type="entry name" value="Sulfotransfer_3"/>
    <property type="match status" value="1"/>
</dbReference>
<dbReference type="PANTHER" id="PTHR10704:SF44">
    <property type="entry name" value="LD35051P-RELATED"/>
    <property type="match status" value="1"/>
</dbReference>
<reference evidence="1" key="1">
    <citation type="journal article" date="2023" name="Mol. Biol. Evol.">
        <title>Third-Generation Sequencing Reveals the Adaptive Role of the Epigenome in Three Deep-Sea Polychaetes.</title>
        <authorList>
            <person name="Perez M."/>
            <person name="Aroh O."/>
            <person name="Sun Y."/>
            <person name="Lan Y."/>
            <person name="Juniper S.K."/>
            <person name="Young C.R."/>
            <person name="Angers B."/>
            <person name="Qian P.Y."/>
        </authorList>
    </citation>
    <scope>NUCLEOTIDE SEQUENCE</scope>
    <source>
        <strain evidence="1">P08H-3</strain>
    </source>
</reference>
<organism evidence="1 2">
    <name type="scientific">Paralvinella palmiformis</name>
    <dbReference type="NCBI Taxonomy" id="53620"/>
    <lineage>
        <taxon>Eukaryota</taxon>
        <taxon>Metazoa</taxon>
        <taxon>Spiralia</taxon>
        <taxon>Lophotrochozoa</taxon>
        <taxon>Annelida</taxon>
        <taxon>Polychaeta</taxon>
        <taxon>Sedentaria</taxon>
        <taxon>Canalipalpata</taxon>
        <taxon>Terebellida</taxon>
        <taxon>Terebelliformia</taxon>
        <taxon>Alvinellidae</taxon>
        <taxon>Paralvinella</taxon>
    </lineage>
</organism>
<dbReference type="InterPro" id="IPR027417">
    <property type="entry name" value="P-loop_NTPase"/>
</dbReference>
<evidence type="ECO:0008006" key="3">
    <source>
        <dbReference type="Google" id="ProtNLM"/>
    </source>
</evidence>
<dbReference type="Gene3D" id="3.40.50.300">
    <property type="entry name" value="P-loop containing nucleotide triphosphate hydrolases"/>
    <property type="match status" value="1"/>
</dbReference>
<proteinExistence type="predicted"/>
<keyword evidence="2" id="KW-1185">Reference proteome</keyword>
<dbReference type="AlphaFoldDB" id="A0AAD9JJD4"/>
<accession>A0AAD9JJD4</accession>
<dbReference type="GO" id="GO:0006790">
    <property type="term" value="P:sulfur compound metabolic process"/>
    <property type="evidence" value="ECO:0007669"/>
    <property type="project" value="TreeGrafter"/>
</dbReference>
<dbReference type="GO" id="GO:0006044">
    <property type="term" value="P:N-acetylglucosamine metabolic process"/>
    <property type="evidence" value="ECO:0007669"/>
    <property type="project" value="TreeGrafter"/>
</dbReference>
<dbReference type="Proteomes" id="UP001208570">
    <property type="component" value="Unassembled WGS sequence"/>
</dbReference>
<dbReference type="PANTHER" id="PTHR10704">
    <property type="entry name" value="CARBOHYDRATE SULFOTRANSFERASE"/>
    <property type="match status" value="1"/>
</dbReference>
<comment type="caution">
    <text evidence="1">The sequence shown here is derived from an EMBL/GenBank/DDBJ whole genome shotgun (WGS) entry which is preliminary data.</text>
</comment>
<dbReference type="InterPro" id="IPR051135">
    <property type="entry name" value="Gal/GlcNAc/GalNAc_ST"/>
</dbReference>
<name>A0AAD9JJD4_9ANNE</name>
<evidence type="ECO:0000313" key="2">
    <source>
        <dbReference type="Proteomes" id="UP001208570"/>
    </source>
</evidence>
<dbReference type="EMBL" id="JAODUP010000302">
    <property type="protein sequence ID" value="KAK2153270.1"/>
    <property type="molecule type" value="Genomic_DNA"/>
</dbReference>
<gene>
    <name evidence="1" type="ORF">LSH36_302g03016</name>
</gene>
<evidence type="ECO:0000313" key="1">
    <source>
        <dbReference type="EMBL" id="KAK2153270.1"/>
    </source>
</evidence>
<dbReference type="SUPFAM" id="SSF52540">
    <property type="entry name" value="P-loop containing nucleoside triphosphate hydrolases"/>
    <property type="match status" value="1"/>
</dbReference>
<sequence length="318" mass="36899">MNRQVNTSSVTKVLFLTYFRSGSSLLAESVNKNPEAFYWFEPLMATYADLNIRHPFVMLQNGSFGRLQRGLVQQLCEILVDVLNCKLRRLDDRTLGNNVLVYWQTMEALVPYKTCLIRNGAIQSIDPVVPKTTIDKCLPLAIDQCKKAKIRGVKTIRIASYMVDKLVELDPEIKIIHSVRDPRGMLLSVMKIREALRDPEEIRQWVKMYCYRMHNDKEFMPKLKNKCDVLHLRYEDLVTGFNQSLHRIYSYMKRDVPPTVLRWFATNTHAAEDTGPMGTARTNATAVAFKWRQYLPMDKKAIVKDVCSDVLRENRYLA</sequence>
<protein>
    <recommendedName>
        <fullName evidence="3">Sulfotransferase</fullName>
    </recommendedName>
</protein>